<dbReference type="Proteomes" id="UP000567067">
    <property type="component" value="Unassembled WGS sequence"/>
</dbReference>
<keyword evidence="1" id="KW-0732">Signal</keyword>
<evidence type="ECO:0000313" key="2">
    <source>
        <dbReference type="EMBL" id="MBA9087975.1"/>
    </source>
</evidence>
<dbReference type="RefSeq" id="WP_182539264.1">
    <property type="nucleotide sequence ID" value="NZ_JACJIP010000039.1"/>
</dbReference>
<accession>A0A7W3SXC0</accession>
<reference evidence="2 3" key="1">
    <citation type="submission" date="2020-08" db="EMBL/GenBank/DDBJ databases">
        <title>Genomic Encyclopedia of Type Strains, Phase III (KMG-III): the genomes of soil and plant-associated and newly described type strains.</title>
        <authorList>
            <person name="Whitman W."/>
        </authorList>
    </citation>
    <scope>NUCLEOTIDE SEQUENCE [LARGE SCALE GENOMIC DNA]</scope>
    <source>
        <strain evidence="2 3">CECT 8693</strain>
    </source>
</reference>
<gene>
    <name evidence="2" type="ORF">FHR92_004468</name>
</gene>
<proteinExistence type="predicted"/>
<evidence type="ECO:0000256" key="1">
    <source>
        <dbReference type="SAM" id="SignalP"/>
    </source>
</evidence>
<evidence type="ECO:0008006" key="4">
    <source>
        <dbReference type="Google" id="ProtNLM"/>
    </source>
</evidence>
<sequence>MKVRLLLGPLLAIALLLSGCGYDAVKEQKVKKELAQMALDYVKEKYGMKEAKLAEVKLSHSGYNGPIPDFKHEVPDSGVVTLEYNGVSFGVLAGPSWNRFSDEIKNVLSDNYQTEQIKADIQEQLIDKHKVTDEYYLHTYRVSSEQDFGGIDYFTLEQKYDGNLETFLKSNKLGLELEVFFKGNEAGGEHYFEENKALFHQLASRFSNAASEISLYVSKEDRYMDERMKDILDPKNPMAIDPIIYGPAYNYCKITGETHNSEYVERIRKEHPKSNMETLEVKENRFAFVDIGKGISLASMFENSDFFTVDDVIYSVRPLEDSDPFTGAD</sequence>
<dbReference type="EMBL" id="JACJIP010000039">
    <property type="protein sequence ID" value="MBA9087975.1"/>
    <property type="molecule type" value="Genomic_DNA"/>
</dbReference>
<dbReference type="PROSITE" id="PS51257">
    <property type="entry name" value="PROKAR_LIPOPROTEIN"/>
    <property type="match status" value="1"/>
</dbReference>
<protein>
    <recommendedName>
        <fullName evidence="4">Lipoprotein</fullName>
    </recommendedName>
</protein>
<organism evidence="2 3">
    <name type="scientific">Fontibacillus solani</name>
    <dbReference type="NCBI Taxonomy" id="1572857"/>
    <lineage>
        <taxon>Bacteria</taxon>
        <taxon>Bacillati</taxon>
        <taxon>Bacillota</taxon>
        <taxon>Bacilli</taxon>
        <taxon>Bacillales</taxon>
        <taxon>Paenibacillaceae</taxon>
        <taxon>Fontibacillus</taxon>
    </lineage>
</organism>
<evidence type="ECO:0000313" key="3">
    <source>
        <dbReference type="Proteomes" id="UP000567067"/>
    </source>
</evidence>
<dbReference type="AlphaFoldDB" id="A0A7W3SXC0"/>
<keyword evidence="3" id="KW-1185">Reference proteome</keyword>
<feature type="chain" id="PRO_5039524504" description="Lipoprotein" evidence="1">
    <location>
        <begin position="24"/>
        <end position="329"/>
    </location>
</feature>
<comment type="caution">
    <text evidence="2">The sequence shown here is derived from an EMBL/GenBank/DDBJ whole genome shotgun (WGS) entry which is preliminary data.</text>
</comment>
<name>A0A7W3SXC0_9BACL</name>
<feature type="signal peptide" evidence="1">
    <location>
        <begin position="1"/>
        <end position="23"/>
    </location>
</feature>